<sequence>MYIVSLNYVKAVGEVEKYLEEHIKFLEKYYGMGKFICSGRKNPRTGGVILLNAENLEEVKKIISEDPFNINGIAEYEITEFFPTKYAEDFANFVK</sequence>
<dbReference type="STRING" id="157687.HMPREF3180_01773"/>
<evidence type="ECO:0000313" key="5">
    <source>
        <dbReference type="EMBL" id="KXB61403.1"/>
    </source>
</evidence>
<reference evidence="4 8" key="4">
    <citation type="submission" date="2019-07" db="EMBL/GenBank/DDBJ databases">
        <title>Complete Genome Sequence of Leptotrichia wadei Strain JMUB3934.</title>
        <authorList>
            <person name="Watanabe S."/>
            <person name="Cui L."/>
        </authorList>
    </citation>
    <scope>NUCLEOTIDE SEQUENCE [LARGE SCALE GENOMIC DNA]</scope>
    <source>
        <strain evidence="4 8">JMUB3934</strain>
    </source>
</reference>
<dbReference type="PANTHER" id="PTHR37828">
    <property type="entry name" value="GSR2449 PROTEIN"/>
    <property type="match status" value="1"/>
</dbReference>
<keyword evidence="6" id="KW-1185">Reference proteome</keyword>
<gene>
    <name evidence="5" type="ORF">HMPREF3180_01773</name>
    <name evidence="3" type="ORF">JMUB3933_1216</name>
    <name evidence="4" type="ORF">JMUB3934_1316</name>
</gene>
<evidence type="ECO:0000313" key="7">
    <source>
        <dbReference type="Proteomes" id="UP000321397"/>
    </source>
</evidence>
<dbReference type="EMBL" id="AP019834">
    <property type="protein sequence ID" value="BBM47715.1"/>
    <property type="molecule type" value="Genomic_DNA"/>
</dbReference>
<name>A0A134A139_9FUSO</name>
<dbReference type="RefSeq" id="WP_060918356.1">
    <property type="nucleotide sequence ID" value="NZ_AP019834.1"/>
</dbReference>
<proteinExistence type="inferred from homology"/>
<dbReference type="PANTHER" id="PTHR37828:SF1">
    <property type="entry name" value="YCII-RELATED DOMAIN-CONTAINING PROTEIN"/>
    <property type="match status" value="1"/>
</dbReference>
<evidence type="ECO:0000256" key="1">
    <source>
        <dbReference type="ARBA" id="ARBA00007689"/>
    </source>
</evidence>
<evidence type="ECO:0000313" key="6">
    <source>
        <dbReference type="Proteomes" id="UP000070483"/>
    </source>
</evidence>
<evidence type="ECO:0000313" key="3">
    <source>
        <dbReference type="EMBL" id="BBM47715.1"/>
    </source>
</evidence>
<dbReference type="InterPro" id="IPR011008">
    <property type="entry name" value="Dimeric_a/b-barrel"/>
</dbReference>
<evidence type="ECO:0000313" key="4">
    <source>
        <dbReference type="EMBL" id="BBM50020.1"/>
    </source>
</evidence>
<dbReference type="Proteomes" id="UP000321501">
    <property type="component" value="Chromosome"/>
</dbReference>
<dbReference type="Pfam" id="PF03795">
    <property type="entry name" value="YCII"/>
    <property type="match status" value="1"/>
</dbReference>
<comment type="similarity">
    <text evidence="1">Belongs to the YciI family.</text>
</comment>
<reference evidence="3 7" key="3">
    <citation type="submission" date="2019-07" db="EMBL/GenBank/DDBJ databases">
        <title>Complete Genome Sequence of Leptotrichia wadei Strain JMUB3933.</title>
        <authorList>
            <person name="Watanabe S."/>
            <person name="Cui L."/>
        </authorList>
    </citation>
    <scope>NUCLEOTIDE SEQUENCE [LARGE SCALE GENOMIC DNA]</scope>
    <source>
        <strain evidence="3 7">JMUB3933</strain>
    </source>
</reference>
<evidence type="ECO:0000259" key="2">
    <source>
        <dbReference type="Pfam" id="PF03795"/>
    </source>
</evidence>
<dbReference type="EMBL" id="AP019835">
    <property type="protein sequence ID" value="BBM50020.1"/>
    <property type="molecule type" value="Genomic_DNA"/>
</dbReference>
<dbReference type="SUPFAM" id="SSF54909">
    <property type="entry name" value="Dimeric alpha+beta barrel"/>
    <property type="match status" value="1"/>
</dbReference>
<protein>
    <recommendedName>
        <fullName evidence="2">YCII-related domain-containing protein</fullName>
    </recommendedName>
</protein>
<reference evidence="6" key="2">
    <citation type="submission" date="2016-01" db="EMBL/GenBank/DDBJ databases">
        <authorList>
            <person name="Mitreva M."/>
            <person name="Pepin K.H."/>
            <person name="Mihindukulasuriya K.A."/>
            <person name="Fulton R."/>
            <person name="Fronick C."/>
            <person name="O'Laughlin M."/>
            <person name="Miner T."/>
            <person name="Herter B."/>
            <person name="Rosa B.A."/>
            <person name="Cordes M."/>
            <person name="Tomlinson C."/>
            <person name="Wollam A."/>
            <person name="Palsikar V.B."/>
            <person name="Mardis E.R."/>
            <person name="Wilson R.K."/>
        </authorList>
    </citation>
    <scope>NUCLEOTIDE SEQUENCE [LARGE SCALE GENOMIC DNA]</scope>
    <source>
        <strain evidence="6">KA00185</strain>
    </source>
</reference>
<organism evidence="5 6">
    <name type="scientific">Leptotrichia wadei</name>
    <dbReference type="NCBI Taxonomy" id="157687"/>
    <lineage>
        <taxon>Bacteria</taxon>
        <taxon>Fusobacteriati</taxon>
        <taxon>Fusobacteriota</taxon>
        <taxon>Fusobacteriia</taxon>
        <taxon>Fusobacteriales</taxon>
        <taxon>Leptotrichiaceae</taxon>
        <taxon>Leptotrichia</taxon>
    </lineage>
</organism>
<evidence type="ECO:0000313" key="8">
    <source>
        <dbReference type="Proteomes" id="UP000321501"/>
    </source>
</evidence>
<feature type="domain" description="YCII-related" evidence="2">
    <location>
        <begin position="7"/>
        <end position="81"/>
    </location>
</feature>
<accession>A0A134A139</accession>
<dbReference type="InterPro" id="IPR005545">
    <property type="entry name" value="YCII"/>
</dbReference>
<dbReference type="Proteomes" id="UP000070483">
    <property type="component" value="Unassembled WGS sequence"/>
</dbReference>
<dbReference type="AlphaFoldDB" id="A0A134A139"/>
<dbReference type="OrthoDB" id="9814407at2"/>
<dbReference type="PATRIC" id="fig|157687.3.peg.1766"/>
<dbReference type="Gene3D" id="3.30.70.1060">
    <property type="entry name" value="Dimeric alpha+beta barrel"/>
    <property type="match status" value="1"/>
</dbReference>
<dbReference type="EMBL" id="LSDD01000133">
    <property type="protein sequence ID" value="KXB61403.1"/>
    <property type="molecule type" value="Genomic_DNA"/>
</dbReference>
<reference evidence="5" key="1">
    <citation type="submission" date="2016-01" db="EMBL/GenBank/DDBJ databases">
        <authorList>
            <person name="Oliw E.H."/>
        </authorList>
    </citation>
    <scope>NUCLEOTIDE SEQUENCE [LARGE SCALE GENOMIC DNA]</scope>
    <source>
        <strain evidence="5">KA00185</strain>
    </source>
</reference>
<dbReference type="Proteomes" id="UP000321397">
    <property type="component" value="Chromosome"/>
</dbReference>